<sequence length="176" mass="19437">MQLQSAVADLNLSPSLSGPDPTPAQEDAGIVQVAREITLTSDKITNLLNEVRGGHGRSWPSKLQTVLRTFKTIWNQNVTDELSKEVSSIQQSLHLHAIVSIKAKLDRHAMRLEDAMRALDNRTKELLPSFLANFGELSAKCDSILANQSRSEELATSRHLEVLYTIRASSPQPSIL</sequence>
<keyword evidence="2" id="KW-1185">Reference proteome</keyword>
<name>A0AAN6P6L8_9PEZI</name>
<dbReference type="EMBL" id="MU854581">
    <property type="protein sequence ID" value="KAK4032718.1"/>
    <property type="molecule type" value="Genomic_DNA"/>
</dbReference>
<dbReference type="InterPro" id="IPR037104">
    <property type="entry name" value="Annexin_sf"/>
</dbReference>
<organism evidence="1 2">
    <name type="scientific">Parachaetomium inaequale</name>
    <dbReference type="NCBI Taxonomy" id="2588326"/>
    <lineage>
        <taxon>Eukaryota</taxon>
        <taxon>Fungi</taxon>
        <taxon>Dikarya</taxon>
        <taxon>Ascomycota</taxon>
        <taxon>Pezizomycotina</taxon>
        <taxon>Sordariomycetes</taxon>
        <taxon>Sordariomycetidae</taxon>
        <taxon>Sordariales</taxon>
        <taxon>Chaetomiaceae</taxon>
        <taxon>Parachaetomium</taxon>
    </lineage>
</organism>
<accession>A0AAN6P6L8</accession>
<evidence type="ECO:0000313" key="1">
    <source>
        <dbReference type="EMBL" id="KAK4032718.1"/>
    </source>
</evidence>
<dbReference type="GO" id="GO:0005509">
    <property type="term" value="F:calcium ion binding"/>
    <property type="evidence" value="ECO:0007669"/>
    <property type="project" value="InterPro"/>
</dbReference>
<dbReference type="SUPFAM" id="SSF47874">
    <property type="entry name" value="Annexin"/>
    <property type="match status" value="1"/>
</dbReference>
<evidence type="ECO:0000313" key="2">
    <source>
        <dbReference type="Proteomes" id="UP001303115"/>
    </source>
</evidence>
<proteinExistence type="predicted"/>
<dbReference type="AlphaFoldDB" id="A0AAN6P6L8"/>
<gene>
    <name evidence="1" type="ORF">C8A01DRAFT_40833</name>
</gene>
<reference evidence="2" key="1">
    <citation type="journal article" date="2023" name="Mol. Phylogenet. Evol.">
        <title>Genome-scale phylogeny and comparative genomics of the fungal order Sordariales.</title>
        <authorList>
            <person name="Hensen N."/>
            <person name="Bonometti L."/>
            <person name="Westerberg I."/>
            <person name="Brannstrom I.O."/>
            <person name="Guillou S."/>
            <person name="Cros-Aarteil S."/>
            <person name="Calhoun S."/>
            <person name="Haridas S."/>
            <person name="Kuo A."/>
            <person name="Mondo S."/>
            <person name="Pangilinan J."/>
            <person name="Riley R."/>
            <person name="LaButti K."/>
            <person name="Andreopoulos B."/>
            <person name="Lipzen A."/>
            <person name="Chen C."/>
            <person name="Yan M."/>
            <person name="Daum C."/>
            <person name="Ng V."/>
            <person name="Clum A."/>
            <person name="Steindorff A."/>
            <person name="Ohm R.A."/>
            <person name="Martin F."/>
            <person name="Silar P."/>
            <person name="Natvig D.O."/>
            <person name="Lalanne C."/>
            <person name="Gautier V."/>
            <person name="Ament-Velasquez S.L."/>
            <person name="Kruys A."/>
            <person name="Hutchinson M.I."/>
            <person name="Powell A.J."/>
            <person name="Barry K."/>
            <person name="Miller A.N."/>
            <person name="Grigoriev I.V."/>
            <person name="Debuchy R."/>
            <person name="Gladieux P."/>
            <person name="Hiltunen Thoren M."/>
            <person name="Johannesson H."/>
        </authorList>
    </citation>
    <scope>NUCLEOTIDE SEQUENCE [LARGE SCALE GENOMIC DNA]</scope>
    <source>
        <strain evidence="2">CBS 284.82</strain>
    </source>
</reference>
<dbReference type="GO" id="GO:0005544">
    <property type="term" value="F:calcium-dependent phospholipid binding"/>
    <property type="evidence" value="ECO:0007669"/>
    <property type="project" value="InterPro"/>
</dbReference>
<dbReference type="Proteomes" id="UP001303115">
    <property type="component" value="Unassembled WGS sequence"/>
</dbReference>
<protein>
    <submittedName>
        <fullName evidence="1">Uncharacterized protein</fullName>
    </submittedName>
</protein>
<comment type="caution">
    <text evidence="1">The sequence shown here is derived from an EMBL/GenBank/DDBJ whole genome shotgun (WGS) entry which is preliminary data.</text>
</comment>